<keyword evidence="8" id="KW-0325">Glycoprotein</keyword>
<feature type="transmembrane region" description="Helical" evidence="12">
    <location>
        <begin position="282"/>
        <end position="315"/>
    </location>
</feature>
<evidence type="ECO:0000256" key="4">
    <source>
        <dbReference type="ARBA" id="ARBA00022692"/>
    </source>
</evidence>
<dbReference type="Pfam" id="PF00230">
    <property type="entry name" value="MIP"/>
    <property type="match status" value="1"/>
</dbReference>
<evidence type="ECO:0000313" key="13">
    <source>
        <dbReference type="EMBL" id="RKF77509.1"/>
    </source>
</evidence>
<organism evidence="13 14">
    <name type="scientific">Golovinomyces cichoracearum</name>
    <dbReference type="NCBI Taxonomy" id="62708"/>
    <lineage>
        <taxon>Eukaryota</taxon>
        <taxon>Fungi</taxon>
        <taxon>Dikarya</taxon>
        <taxon>Ascomycota</taxon>
        <taxon>Pezizomycotina</taxon>
        <taxon>Leotiomycetes</taxon>
        <taxon>Erysiphales</taxon>
        <taxon>Erysiphaceae</taxon>
        <taxon>Golovinomyces</taxon>
    </lineage>
</organism>
<evidence type="ECO:0000256" key="5">
    <source>
        <dbReference type="ARBA" id="ARBA00022737"/>
    </source>
</evidence>
<keyword evidence="5" id="KW-0677">Repeat</keyword>
<dbReference type="Gene3D" id="1.20.1080.10">
    <property type="entry name" value="Glycerol uptake facilitator protein"/>
    <property type="match status" value="1"/>
</dbReference>
<feature type="region of interest" description="Disordered" evidence="11">
    <location>
        <begin position="1"/>
        <end position="171"/>
    </location>
</feature>
<feature type="compositionally biased region" description="Basic and acidic residues" evidence="11">
    <location>
        <begin position="139"/>
        <end position="160"/>
    </location>
</feature>
<dbReference type="Proteomes" id="UP000285326">
    <property type="component" value="Unassembled WGS sequence"/>
</dbReference>
<comment type="caution">
    <text evidence="13">The sequence shown here is derived from an EMBL/GenBank/DDBJ whole genome shotgun (WGS) entry which is preliminary data.</text>
</comment>
<dbReference type="PRINTS" id="PR00783">
    <property type="entry name" value="MINTRINSICP"/>
</dbReference>
<name>A0A420ISJ7_9PEZI</name>
<sequence>MSGAVGPADDAMGDNQLSPRSSSARPDENDAPRPESPPPDAPIISPIKASKSQNNVDGRPSGLRRKPSDPYRRSFQSEFDRPELHDYSSRRRLRASTDASQENDYYNFHPDTRERTRPPRAHRNVDGFWERQPTSATKPHFDENVLDLERGPDRSHHNYDRGSSPDSLFDQKQHYDHKNMSRREKAEMGLTWVHLMNSSLKNHIVAFLGEFVGTTMFLFFAFAGAQVANIGVNAEAQSPDFDGTPTFDIAVYLYISFIFGFSLLVNVWVFYRISGALFNPAVTLGMVLVGAIPVVRAIFLFVAQILGGIAASAMVLGMFPVPLSVRTSLGPGTSLVQGVFIEAILTAELVFTIFMLAKEKHRATFLAPIGIGFALFIAHLVGVYFTGSSLNPARSFGPCVITATFEDEHWIYWVGPFLGALIAVVFYKVLVLLEYEMANPGQDGDDRNDPTKNEARYREIVQRRNNRWFS</sequence>
<feature type="compositionally biased region" description="Polar residues" evidence="11">
    <location>
        <begin position="15"/>
        <end position="24"/>
    </location>
</feature>
<evidence type="ECO:0000256" key="7">
    <source>
        <dbReference type="ARBA" id="ARBA00023136"/>
    </source>
</evidence>
<dbReference type="InterPro" id="IPR023271">
    <property type="entry name" value="Aquaporin-like"/>
</dbReference>
<feature type="transmembrane region" description="Helical" evidence="12">
    <location>
        <begin position="249"/>
        <end position="270"/>
    </location>
</feature>
<gene>
    <name evidence="13" type="ORF">GcM1_218007</name>
</gene>
<dbReference type="EMBL" id="MCBS01021892">
    <property type="protein sequence ID" value="RKF77509.1"/>
    <property type="molecule type" value="Genomic_DNA"/>
</dbReference>
<keyword evidence="7 12" id="KW-0472">Membrane</keyword>
<evidence type="ECO:0000256" key="11">
    <source>
        <dbReference type="SAM" id="MobiDB-lite"/>
    </source>
</evidence>
<keyword evidence="3 10" id="KW-0813">Transport</keyword>
<dbReference type="GO" id="GO:0015250">
    <property type="term" value="F:water channel activity"/>
    <property type="evidence" value="ECO:0007669"/>
    <property type="project" value="TreeGrafter"/>
</dbReference>
<feature type="compositionally biased region" description="Basic and acidic residues" evidence="11">
    <location>
        <begin position="110"/>
        <end position="129"/>
    </location>
</feature>
<protein>
    <submittedName>
        <fullName evidence="13">Aquaporin-1</fullName>
    </submittedName>
</protein>
<dbReference type="PANTHER" id="PTHR19139">
    <property type="entry name" value="AQUAPORIN TRANSPORTER"/>
    <property type="match status" value="1"/>
</dbReference>
<feature type="transmembrane region" description="Helical" evidence="12">
    <location>
        <begin position="410"/>
        <end position="433"/>
    </location>
</feature>
<keyword evidence="4 10" id="KW-0812">Transmembrane</keyword>
<evidence type="ECO:0000256" key="6">
    <source>
        <dbReference type="ARBA" id="ARBA00022989"/>
    </source>
</evidence>
<dbReference type="InterPro" id="IPR000425">
    <property type="entry name" value="MIP"/>
</dbReference>
<comment type="similarity">
    <text evidence="2 10">Belongs to the MIP/aquaporin (TC 1.A.8) family.</text>
</comment>
<dbReference type="SUPFAM" id="SSF81338">
    <property type="entry name" value="Aquaporin-like"/>
    <property type="match status" value="1"/>
</dbReference>
<proteinExistence type="inferred from homology"/>
<keyword evidence="6 12" id="KW-1133">Transmembrane helix</keyword>
<reference evidence="13 14" key="1">
    <citation type="journal article" date="2018" name="BMC Genomics">
        <title>Comparative genome analyses reveal sequence features reflecting distinct modes of host-adaptation between dicot and monocot powdery mildew.</title>
        <authorList>
            <person name="Wu Y."/>
            <person name="Ma X."/>
            <person name="Pan Z."/>
            <person name="Kale S.D."/>
            <person name="Song Y."/>
            <person name="King H."/>
            <person name="Zhang Q."/>
            <person name="Presley C."/>
            <person name="Deng X."/>
            <person name="Wei C.I."/>
            <person name="Xiao S."/>
        </authorList>
    </citation>
    <scope>NUCLEOTIDE SEQUENCE [LARGE SCALE GENOMIC DNA]</scope>
    <source>
        <strain evidence="13">UMSG1</strain>
    </source>
</reference>
<dbReference type="PANTHER" id="PTHR19139:SF283">
    <property type="entry name" value="AQUAPORIN"/>
    <property type="match status" value="1"/>
</dbReference>
<accession>A0A420ISJ7</accession>
<comment type="catalytic activity">
    <reaction evidence="9">
        <text>H2O(in) = H2O(out)</text>
        <dbReference type="Rhea" id="RHEA:29667"/>
        <dbReference type="ChEBI" id="CHEBI:15377"/>
    </reaction>
</comment>
<evidence type="ECO:0000313" key="14">
    <source>
        <dbReference type="Proteomes" id="UP000285326"/>
    </source>
</evidence>
<evidence type="ECO:0000256" key="3">
    <source>
        <dbReference type="ARBA" id="ARBA00022448"/>
    </source>
</evidence>
<feature type="compositionally biased region" description="Basic and acidic residues" evidence="11">
    <location>
        <begin position="78"/>
        <end position="89"/>
    </location>
</feature>
<evidence type="ECO:0000256" key="1">
    <source>
        <dbReference type="ARBA" id="ARBA00004141"/>
    </source>
</evidence>
<dbReference type="InterPro" id="IPR034294">
    <property type="entry name" value="Aquaporin_transptr"/>
</dbReference>
<dbReference type="CDD" id="cd00333">
    <property type="entry name" value="MIP"/>
    <property type="match status" value="1"/>
</dbReference>
<evidence type="ECO:0000256" key="8">
    <source>
        <dbReference type="ARBA" id="ARBA00023180"/>
    </source>
</evidence>
<evidence type="ECO:0000256" key="10">
    <source>
        <dbReference type="RuleBase" id="RU000477"/>
    </source>
</evidence>
<dbReference type="AlphaFoldDB" id="A0A420ISJ7"/>
<comment type="subcellular location">
    <subcellularLocation>
        <location evidence="1">Membrane</location>
        <topology evidence="1">Multi-pass membrane protein</topology>
    </subcellularLocation>
</comment>
<dbReference type="GO" id="GO:0005886">
    <property type="term" value="C:plasma membrane"/>
    <property type="evidence" value="ECO:0007669"/>
    <property type="project" value="TreeGrafter"/>
</dbReference>
<dbReference type="FunFam" id="1.20.1080.10:FF:000024">
    <property type="entry name" value="MIP aquaporin (Eurofung)"/>
    <property type="match status" value="1"/>
</dbReference>
<evidence type="ECO:0000256" key="12">
    <source>
        <dbReference type="SAM" id="Phobius"/>
    </source>
</evidence>
<feature type="transmembrane region" description="Helical" evidence="12">
    <location>
        <begin position="335"/>
        <end position="357"/>
    </location>
</feature>
<feature type="transmembrane region" description="Helical" evidence="12">
    <location>
        <begin position="364"/>
        <end position="385"/>
    </location>
</feature>
<evidence type="ECO:0000256" key="2">
    <source>
        <dbReference type="ARBA" id="ARBA00006175"/>
    </source>
</evidence>
<evidence type="ECO:0000256" key="9">
    <source>
        <dbReference type="ARBA" id="ARBA00034651"/>
    </source>
</evidence>
<feature type="transmembrane region" description="Helical" evidence="12">
    <location>
        <begin position="204"/>
        <end position="229"/>
    </location>
</feature>